<dbReference type="OrthoDB" id="2019670at2759"/>
<dbReference type="PANTHER" id="PTHR35720:SF1">
    <property type="entry name" value="PROTEIN PLASTID TRANSCRIPTIONALLY ACTIVE 12, CHLOROPLASTIC"/>
    <property type="match status" value="1"/>
</dbReference>
<dbReference type="GO" id="GO:0045893">
    <property type="term" value="P:positive regulation of DNA-templated transcription"/>
    <property type="evidence" value="ECO:0007669"/>
    <property type="project" value="TreeGrafter"/>
</dbReference>
<dbReference type="GO" id="GO:0009416">
    <property type="term" value="P:response to light stimulus"/>
    <property type="evidence" value="ECO:0007669"/>
    <property type="project" value="InterPro"/>
</dbReference>
<dbReference type="EMBL" id="QJKJ01005667">
    <property type="protein sequence ID" value="RDX89448.1"/>
    <property type="molecule type" value="Genomic_DNA"/>
</dbReference>
<dbReference type="InterPro" id="IPR034581">
    <property type="entry name" value="PTAC12"/>
</dbReference>
<proteinExistence type="predicted"/>
<dbReference type="AlphaFoldDB" id="A0A371GFW5"/>
<feature type="region of interest" description="Disordered" evidence="1">
    <location>
        <begin position="465"/>
        <end position="526"/>
    </location>
</feature>
<feature type="region of interest" description="Disordered" evidence="1">
    <location>
        <begin position="126"/>
        <end position="176"/>
    </location>
</feature>
<sequence length="538" mass="62120">SPSPPLYRNHHIRRRLNFVIPTFAKLRFRWKLMASIHANLVPNLSFNHFKTPSLVGAGILQCGVSLSNCRRRVPCIKCEKKDDEYIEHVSVERPPYHSYMDSTSGQLEPASGARASIPSQEYWPEGTASQVRAARAPAPTAESSTSPSYGAKPGSRRKSYKTSAASQPIVESTDPGSAEVLVESMEESQDYLSDFVVYQSEPEEEELSEYELNKRIGRPHSFVDPKVNKPIEGTLPNDELWWNWRQPEKEQWSRWQRRKPDVETVFLKAMAETGQVKLHGEHPTLTETALYRARREIYKEERLQAEQERLERIGPIAYYSEWVKAWKRDTSREAIQKHFEETGEDENAQLIEMFSHQTDREYRVMMGTDVRIQRDPLAMRMREDQIKQIWGGDPVYPTVNYIQDPNQVIDYRGANFHDPTPNMVAYLKEQGKITSREEFDKIMAKEKTEQIELTDMDEAMAKAVDIGENDDEEDSDVDDGEEEGEEEKLSDYWSVLKSTPELRKSKPKPKKDGPVSLEDAIEDSENLTDFLMDFEEEE</sequence>
<feature type="compositionally biased region" description="Polar residues" evidence="1">
    <location>
        <begin position="161"/>
        <end position="170"/>
    </location>
</feature>
<protein>
    <submittedName>
        <fullName evidence="2">Protein PLASTID TRANSCRIPTIONALLY ACTIVE 12</fullName>
    </submittedName>
</protein>
<keyword evidence="3" id="KW-1185">Reference proteome</keyword>
<dbReference type="GO" id="GO:0042793">
    <property type="term" value="P:plastid transcription"/>
    <property type="evidence" value="ECO:0007669"/>
    <property type="project" value="TreeGrafter"/>
</dbReference>
<gene>
    <name evidence="2" type="primary">PTAC12</name>
    <name evidence="2" type="ORF">CR513_28820</name>
</gene>
<dbReference type="GO" id="GO:0009507">
    <property type="term" value="C:chloroplast"/>
    <property type="evidence" value="ECO:0007669"/>
    <property type="project" value="InterPro"/>
</dbReference>
<feature type="compositionally biased region" description="Acidic residues" evidence="1">
    <location>
        <begin position="467"/>
        <end position="488"/>
    </location>
</feature>
<dbReference type="Proteomes" id="UP000257109">
    <property type="component" value="Unassembled WGS sequence"/>
</dbReference>
<accession>A0A371GFW5</accession>
<organism evidence="2 3">
    <name type="scientific">Mucuna pruriens</name>
    <name type="common">Velvet bean</name>
    <name type="synonym">Dolichos pruriens</name>
    <dbReference type="NCBI Taxonomy" id="157652"/>
    <lineage>
        <taxon>Eukaryota</taxon>
        <taxon>Viridiplantae</taxon>
        <taxon>Streptophyta</taxon>
        <taxon>Embryophyta</taxon>
        <taxon>Tracheophyta</taxon>
        <taxon>Spermatophyta</taxon>
        <taxon>Magnoliopsida</taxon>
        <taxon>eudicotyledons</taxon>
        <taxon>Gunneridae</taxon>
        <taxon>Pentapetalae</taxon>
        <taxon>rosids</taxon>
        <taxon>fabids</taxon>
        <taxon>Fabales</taxon>
        <taxon>Fabaceae</taxon>
        <taxon>Papilionoideae</taxon>
        <taxon>50 kb inversion clade</taxon>
        <taxon>NPAAA clade</taxon>
        <taxon>indigoferoid/millettioid clade</taxon>
        <taxon>Phaseoleae</taxon>
        <taxon>Mucuna</taxon>
    </lineage>
</organism>
<reference evidence="2" key="1">
    <citation type="submission" date="2018-05" db="EMBL/GenBank/DDBJ databases">
        <title>Draft genome of Mucuna pruriens seed.</title>
        <authorList>
            <person name="Nnadi N.E."/>
            <person name="Vos R."/>
            <person name="Hasami M.H."/>
            <person name="Devisetty U.K."/>
            <person name="Aguiy J.C."/>
        </authorList>
    </citation>
    <scope>NUCLEOTIDE SEQUENCE [LARGE SCALE GENOMIC DNA]</scope>
    <source>
        <strain evidence="2">JCA_2017</strain>
    </source>
</reference>
<evidence type="ECO:0000313" key="2">
    <source>
        <dbReference type="EMBL" id="RDX89448.1"/>
    </source>
</evidence>
<evidence type="ECO:0000313" key="3">
    <source>
        <dbReference type="Proteomes" id="UP000257109"/>
    </source>
</evidence>
<dbReference type="GO" id="GO:0005634">
    <property type="term" value="C:nucleus"/>
    <property type="evidence" value="ECO:0007669"/>
    <property type="project" value="InterPro"/>
</dbReference>
<evidence type="ECO:0000256" key="1">
    <source>
        <dbReference type="SAM" id="MobiDB-lite"/>
    </source>
</evidence>
<name>A0A371GFW5_MUCPR</name>
<dbReference type="STRING" id="157652.A0A371GFW5"/>
<dbReference type="PANTHER" id="PTHR35720">
    <property type="entry name" value="PROTEIN PLASTID TRANSCRIPTIONALLY ACTIVE 12, CHLOROPLASTIC"/>
    <property type="match status" value="1"/>
</dbReference>
<feature type="non-terminal residue" evidence="2">
    <location>
        <position position="1"/>
    </location>
</feature>
<dbReference type="GO" id="GO:0090228">
    <property type="term" value="P:positive regulation of red or far-red light signaling pathway"/>
    <property type="evidence" value="ECO:0007669"/>
    <property type="project" value="InterPro"/>
</dbReference>
<comment type="caution">
    <text evidence="2">The sequence shown here is derived from an EMBL/GenBank/DDBJ whole genome shotgun (WGS) entry which is preliminary data.</text>
</comment>
<feature type="compositionally biased region" description="Low complexity" evidence="1">
    <location>
        <begin position="132"/>
        <end position="148"/>
    </location>
</feature>